<keyword evidence="2" id="KW-1185">Reference proteome</keyword>
<proteinExistence type="predicted"/>
<organism evidence="1 2">
    <name type="scientific">Parascedosporium putredinis</name>
    <dbReference type="NCBI Taxonomy" id="1442378"/>
    <lineage>
        <taxon>Eukaryota</taxon>
        <taxon>Fungi</taxon>
        <taxon>Dikarya</taxon>
        <taxon>Ascomycota</taxon>
        <taxon>Pezizomycotina</taxon>
        <taxon>Sordariomycetes</taxon>
        <taxon>Hypocreomycetidae</taxon>
        <taxon>Microascales</taxon>
        <taxon>Microascaceae</taxon>
        <taxon>Parascedosporium</taxon>
    </lineage>
</organism>
<reference evidence="1" key="1">
    <citation type="submission" date="2022-11" db="EMBL/GenBank/DDBJ databases">
        <authorList>
            <person name="Scott C."/>
            <person name="Bruce N."/>
        </authorList>
    </citation>
    <scope>NUCLEOTIDE SEQUENCE</scope>
</reference>
<name>A0A9P1HA33_9PEZI</name>
<accession>A0A9P1HA33</accession>
<dbReference type="AlphaFoldDB" id="A0A9P1HA33"/>
<dbReference type="EMBL" id="CALLCH030000018">
    <property type="protein sequence ID" value="CAI4218386.1"/>
    <property type="molecule type" value="Genomic_DNA"/>
</dbReference>
<sequence>MRTYLPLRREIYQHLCATFDVAPPHNFRFESTHAADPDSDGVDIQGALGFFARRRQGEPYPSWPLTASDSPEHYGLPVHANVDELENWREWYNKPWVRPGHTGGRLDLAILRTCRRIYIEAREVVIKSYVHVVDTNCGPAKKRLNIHDPTTPYYTNGVSRAQIYPNNRYLETYLFDFIASGAVLRRLQHLRLTIRSIDWNGAISVNPFRIDSGIDSWGNWKRGVMQSDMRTCENFSTRPVALSDQPQDAQNWVPPIEYEPFSWGLTFMYLPQLTSLTIDFEGTEMQKDNIEPIVEWATRTWQFP</sequence>
<comment type="caution">
    <text evidence="1">The sequence shown here is derived from an EMBL/GenBank/DDBJ whole genome shotgun (WGS) entry which is preliminary data.</text>
</comment>
<evidence type="ECO:0000313" key="1">
    <source>
        <dbReference type="EMBL" id="CAI4218386.1"/>
    </source>
</evidence>
<dbReference type="OrthoDB" id="288942at2759"/>
<protein>
    <submittedName>
        <fullName evidence="1">Uncharacterized protein</fullName>
    </submittedName>
</protein>
<evidence type="ECO:0000313" key="2">
    <source>
        <dbReference type="Proteomes" id="UP000838763"/>
    </source>
</evidence>
<gene>
    <name evidence="1" type="ORF">PPNO1_LOCUS7976</name>
</gene>
<dbReference type="Proteomes" id="UP000838763">
    <property type="component" value="Unassembled WGS sequence"/>
</dbReference>